<protein>
    <recommendedName>
        <fullName evidence="1">Peptidase S26 domain-containing protein</fullName>
    </recommendedName>
</protein>
<dbReference type="AlphaFoldDB" id="E0TB07"/>
<dbReference type="OrthoDB" id="7475540at2"/>
<evidence type="ECO:0000313" key="2">
    <source>
        <dbReference type="EMBL" id="ADM08216.1"/>
    </source>
</evidence>
<dbReference type="GO" id="GO:0006465">
    <property type="term" value="P:signal peptide processing"/>
    <property type="evidence" value="ECO:0007669"/>
    <property type="project" value="InterPro"/>
</dbReference>
<dbReference type="Gene3D" id="2.10.109.10">
    <property type="entry name" value="Umud Fragment, subunit A"/>
    <property type="match status" value="1"/>
</dbReference>
<dbReference type="EMBL" id="CP002156">
    <property type="protein sequence ID" value="ADM08216.1"/>
    <property type="molecule type" value="Genomic_DNA"/>
</dbReference>
<dbReference type="SUPFAM" id="SSF51306">
    <property type="entry name" value="LexA/Signal peptidase"/>
    <property type="match status" value="1"/>
</dbReference>
<reference evidence="3" key="1">
    <citation type="submission" date="2010-08" db="EMBL/GenBank/DDBJ databases">
        <title>Genome sequence of Parvularcula bermudensis HTCC2503.</title>
        <authorList>
            <person name="Kang D.-M."/>
            <person name="Oh H.-M."/>
            <person name="Cho J.-C."/>
        </authorList>
    </citation>
    <scope>NUCLEOTIDE SEQUENCE [LARGE SCALE GENOMIC DNA]</scope>
    <source>
        <strain evidence="3">ATCC BAA-594 / HTCC2503 / KCTC 12087</strain>
    </source>
</reference>
<dbReference type="KEGG" id="pbr:PB2503_00677"/>
<dbReference type="HOGENOM" id="CLU_104604_2_0_5"/>
<proteinExistence type="predicted"/>
<dbReference type="GO" id="GO:0004252">
    <property type="term" value="F:serine-type endopeptidase activity"/>
    <property type="evidence" value="ECO:0007669"/>
    <property type="project" value="InterPro"/>
</dbReference>
<gene>
    <name evidence="2" type="ordered locus">PB2503_00677</name>
</gene>
<dbReference type="InterPro" id="IPR036286">
    <property type="entry name" value="LexA/Signal_pep-like_sf"/>
</dbReference>
<dbReference type="Proteomes" id="UP000001302">
    <property type="component" value="Chromosome"/>
</dbReference>
<evidence type="ECO:0000259" key="1">
    <source>
        <dbReference type="Pfam" id="PF10502"/>
    </source>
</evidence>
<dbReference type="InterPro" id="IPR019533">
    <property type="entry name" value="Peptidase_S26"/>
</dbReference>
<sequence length="169" mass="19402">MSALPRRMKTNQRWRQLGLLALLLLLLAMTRAALAWDRGWYVSINWTESLPFWAFVVDKRAEPQVGDYIDFWPPENPYYDDIAFVKQVVAGPGDLITCDGRRFFFEGREIALAKEVSQAGDILHLGPCGVVPDGHYFVLTPHKDSFDSRYQEIGYVPRDRVRGVARPLF</sequence>
<name>E0TB07_PARBH</name>
<feature type="domain" description="Peptidase S26" evidence="1">
    <location>
        <begin position="19"/>
        <end position="166"/>
    </location>
</feature>
<evidence type="ECO:0000313" key="3">
    <source>
        <dbReference type="Proteomes" id="UP000001302"/>
    </source>
</evidence>
<organism evidence="2 3">
    <name type="scientific">Parvularcula bermudensis (strain ATCC BAA-594 / HTCC2503 / KCTC 12087)</name>
    <dbReference type="NCBI Taxonomy" id="314260"/>
    <lineage>
        <taxon>Bacteria</taxon>
        <taxon>Pseudomonadati</taxon>
        <taxon>Pseudomonadota</taxon>
        <taxon>Alphaproteobacteria</taxon>
        <taxon>Parvularculales</taxon>
        <taxon>Parvularculaceae</taxon>
        <taxon>Parvularcula</taxon>
    </lineage>
</organism>
<dbReference type="RefSeq" id="WP_013299190.1">
    <property type="nucleotide sequence ID" value="NC_014414.1"/>
</dbReference>
<accession>E0TB07</accession>
<dbReference type="Pfam" id="PF10502">
    <property type="entry name" value="Peptidase_S26"/>
    <property type="match status" value="1"/>
</dbReference>
<reference evidence="2 3" key="2">
    <citation type="journal article" date="2011" name="J. Bacteriol.">
        <title>Complete genome sequence of strain HTCC2503T of Parvularcula bermudensis, the type species of the order "Parvularculales" in the class Alphaproteobacteria.</title>
        <authorList>
            <person name="Oh H.M."/>
            <person name="Kang I."/>
            <person name="Vergin K.L."/>
            <person name="Kang D."/>
            <person name="Rhee K.H."/>
            <person name="Giovannoni S.J."/>
            <person name="Cho J.C."/>
        </authorList>
    </citation>
    <scope>NUCLEOTIDE SEQUENCE [LARGE SCALE GENOMIC DNA]</scope>
    <source>
        <strain evidence="3">ATCC BAA-594 / HTCC2503 / KCTC 12087</strain>
    </source>
</reference>
<keyword evidence="3" id="KW-1185">Reference proteome</keyword>
<dbReference type="STRING" id="314260.PB2503_00677"/>
<dbReference type="eggNOG" id="COG4959">
    <property type="taxonomic scope" value="Bacteria"/>
</dbReference>